<keyword evidence="2" id="KW-1185">Reference proteome</keyword>
<evidence type="ECO:0000313" key="2">
    <source>
        <dbReference type="Proteomes" id="UP000574769"/>
    </source>
</evidence>
<dbReference type="EMBL" id="JACHNY010000005">
    <property type="protein sequence ID" value="MBB4618672.1"/>
    <property type="molecule type" value="Genomic_DNA"/>
</dbReference>
<dbReference type="RefSeq" id="WP_184115723.1">
    <property type="nucleotide sequence ID" value="NZ_JACHNY010000005.1"/>
</dbReference>
<organism evidence="1 2">
    <name type="scientific">Sphingomonas abaci</name>
    <dbReference type="NCBI Taxonomy" id="237611"/>
    <lineage>
        <taxon>Bacteria</taxon>
        <taxon>Pseudomonadati</taxon>
        <taxon>Pseudomonadota</taxon>
        <taxon>Alphaproteobacteria</taxon>
        <taxon>Sphingomonadales</taxon>
        <taxon>Sphingomonadaceae</taxon>
        <taxon>Sphingomonas</taxon>
    </lineage>
</organism>
<dbReference type="AlphaFoldDB" id="A0A7W7AME4"/>
<accession>A0A7W7AME4</accession>
<gene>
    <name evidence="1" type="ORF">GGQ96_002815</name>
</gene>
<protein>
    <recommendedName>
        <fullName evidence="3">HK97 gp10 family phage protein</fullName>
    </recommendedName>
</protein>
<comment type="caution">
    <text evidence="1">The sequence shown here is derived from an EMBL/GenBank/DDBJ whole genome shotgun (WGS) entry which is preliminary data.</text>
</comment>
<dbReference type="Proteomes" id="UP000574769">
    <property type="component" value="Unassembled WGS sequence"/>
</dbReference>
<evidence type="ECO:0000313" key="1">
    <source>
        <dbReference type="EMBL" id="MBB4618672.1"/>
    </source>
</evidence>
<name>A0A7W7AME4_9SPHN</name>
<sequence>MARRPVKGIGRVRKLLRRLPDAVAGEIVVELNVTGRQMNQAVLAKAPRKSGALRAGISYKVLPKSLRLQVGLLGTRKGQSKLFYGRIQDLGRKAQVVSVQRFKAGVKREYDRAGRKSGGGLTRRYLMKVRAMAPKRFVTGRYPDLRRALRENLRGTFARSLQSISGAGDE</sequence>
<reference evidence="1 2" key="1">
    <citation type="submission" date="2020-08" db="EMBL/GenBank/DDBJ databases">
        <title>Genomic Encyclopedia of Type Strains, Phase IV (KMG-IV): sequencing the most valuable type-strain genomes for metagenomic binning, comparative biology and taxonomic classification.</title>
        <authorList>
            <person name="Goeker M."/>
        </authorList>
    </citation>
    <scope>NUCLEOTIDE SEQUENCE [LARGE SCALE GENOMIC DNA]</scope>
    <source>
        <strain evidence="1 2">DSM 15867</strain>
    </source>
</reference>
<proteinExistence type="predicted"/>
<evidence type="ECO:0008006" key="3">
    <source>
        <dbReference type="Google" id="ProtNLM"/>
    </source>
</evidence>